<reference evidence="2 3" key="1">
    <citation type="submission" date="2018-04" db="EMBL/GenBank/DDBJ databases">
        <authorList>
            <person name="Vogel A."/>
        </authorList>
    </citation>
    <scope>NUCLEOTIDE SEQUENCE [LARGE SCALE GENOMIC DNA]</scope>
</reference>
<dbReference type="AlphaFoldDB" id="A0A484L7K4"/>
<dbReference type="Proteomes" id="UP000595140">
    <property type="component" value="Unassembled WGS sequence"/>
</dbReference>
<keyword evidence="3" id="KW-1185">Reference proteome</keyword>
<organism evidence="2 3">
    <name type="scientific">Cuscuta campestris</name>
    <dbReference type="NCBI Taxonomy" id="132261"/>
    <lineage>
        <taxon>Eukaryota</taxon>
        <taxon>Viridiplantae</taxon>
        <taxon>Streptophyta</taxon>
        <taxon>Embryophyta</taxon>
        <taxon>Tracheophyta</taxon>
        <taxon>Spermatophyta</taxon>
        <taxon>Magnoliopsida</taxon>
        <taxon>eudicotyledons</taxon>
        <taxon>Gunneridae</taxon>
        <taxon>Pentapetalae</taxon>
        <taxon>asterids</taxon>
        <taxon>lamiids</taxon>
        <taxon>Solanales</taxon>
        <taxon>Convolvulaceae</taxon>
        <taxon>Cuscuteae</taxon>
        <taxon>Cuscuta</taxon>
        <taxon>Cuscuta subgen. Grammica</taxon>
        <taxon>Cuscuta sect. Cleistogrammica</taxon>
    </lineage>
</organism>
<evidence type="ECO:0000313" key="3">
    <source>
        <dbReference type="Proteomes" id="UP000595140"/>
    </source>
</evidence>
<proteinExistence type="predicted"/>
<name>A0A484L7K4_9ASTE</name>
<evidence type="ECO:0000313" key="2">
    <source>
        <dbReference type="EMBL" id="VFQ72327.1"/>
    </source>
</evidence>
<keyword evidence="1" id="KW-1133">Transmembrane helix</keyword>
<keyword evidence="1" id="KW-0812">Transmembrane</keyword>
<keyword evidence="1" id="KW-0472">Membrane</keyword>
<gene>
    <name evidence="2" type="ORF">CCAM_LOCUS14103</name>
</gene>
<feature type="transmembrane region" description="Helical" evidence="1">
    <location>
        <begin position="78"/>
        <end position="99"/>
    </location>
</feature>
<protein>
    <submittedName>
        <fullName evidence="2">Uncharacterized protein</fullName>
    </submittedName>
</protein>
<dbReference type="EMBL" id="OOIL02001115">
    <property type="protein sequence ID" value="VFQ72327.1"/>
    <property type="molecule type" value="Genomic_DNA"/>
</dbReference>
<dbReference type="PANTHER" id="PTHR34569">
    <property type="entry name" value="EXPRESSED PROTEIN"/>
    <property type="match status" value="1"/>
</dbReference>
<dbReference type="PANTHER" id="PTHR34569:SF21">
    <property type="match status" value="1"/>
</dbReference>
<accession>A0A484L7K4</accession>
<dbReference type="OrthoDB" id="682663at2759"/>
<evidence type="ECO:0000256" key="1">
    <source>
        <dbReference type="SAM" id="Phobius"/>
    </source>
</evidence>
<sequence length="120" mass="13320">MIDMVSRQESIIRFTSLKDVKLPPETAGIQRWQRSSSWEEIPLKDPLLQCAAWAYLQVAVVPPENSGVRFFRRVKEKFSGVLGCLHGVASVVFNALALLPSKPPAMEDDVLLPSSSPPNM</sequence>